<dbReference type="SUPFAM" id="SSF53901">
    <property type="entry name" value="Thiolase-like"/>
    <property type="match status" value="1"/>
</dbReference>
<protein>
    <recommendedName>
        <fullName evidence="1">Beta-ketoacyl synthase-like N-terminal domain-containing protein</fullName>
    </recommendedName>
</protein>
<dbReference type="InterPro" id="IPR016039">
    <property type="entry name" value="Thiolase-like"/>
</dbReference>
<dbReference type="Pfam" id="PF13723">
    <property type="entry name" value="Ketoacyl-synt_2"/>
    <property type="match status" value="1"/>
</dbReference>
<feature type="domain" description="Beta-ketoacyl synthase-like N-terminal" evidence="1">
    <location>
        <begin position="30"/>
        <end position="241"/>
    </location>
</feature>
<accession>A0A377IXL7</accession>
<dbReference type="InterPro" id="IPR014030">
    <property type="entry name" value="Ketoacyl_synth_N"/>
</dbReference>
<dbReference type="AlphaFoldDB" id="A0A377IXL7"/>
<dbReference type="Proteomes" id="UP000255264">
    <property type="component" value="Unassembled WGS sequence"/>
</dbReference>
<proteinExistence type="predicted"/>
<organism evidence="2 3">
    <name type="scientific">Haemophilus pittmaniae</name>
    <dbReference type="NCBI Taxonomy" id="249188"/>
    <lineage>
        <taxon>Bacteria</taxon>
        <taxon>Pseudomonadati</taxon>
        <taxon>Pseudomonadota</taxon>
        <taxon>Gammaproteobacteria</taxon>
        <taxon>Pasteurellales</taxon>
        <taxon>Pasteurellaceae</taxon>
        <taxon>Haemophilus</taxon>
    </lineage>
</organism>
<evidence type="ECO:0000259" key="1">
    <source>
        <dbReference type="Pfam" id="PF13723"/>
    </source>
</evidence>
<reference evidence="2 3" key="1">
    <citation type="submission" date="2018-06" db="EMBL/GenBank/DDBJ databases">
        <authorList>
            <consortium name="Pathogen Informatics"/>
            <person name="Doyle S."/>
        </authorList>
    </citation>
    <scope>NUCLEOTIDE SEQUENCE [LARGE SCALE GENOMIC DNA]</scope>
    <source>
        <strain evidence="2 3">NCTC13335</strain>
    </source>
</reference>
<sequence>MNQTICQFSFSLSAWNIVCDKVLSKEDWLREPEDWWQHEFTDFAPKLAFLPPLKRRRLNLSARLFFEAAWNLLEEDANIPVIYASLNGEVNRNFQLWHSLLTENELSPTSFSLSVHNALVGQWSEFRGVTAETEAITANGDNLEIALLEAYLLLNEGHRKVLVICGESPLEQQYNATPVERFPFNYSLALLIEQGHDYQLTLSTQPHTKTKINSSLEWVRMHYSDSHQWTTRSSNGETWKWCKK</sequence>
<evidence type="ECO:0000313" key="2">
    <source>
        <dbReference type="EMBL" id="STO92975.1"/>
    </source>
</evidence>
<dbReference type="GO" id="GO:0016746">
    <property type="term" value="F:acyltransferase activity"/>
    <property type="evidence" value="ECO:0007669"/>
    <property type="project" value="InterPro"/>
</dbReference>
<dbReference type="EMBL" id="UGHS01000003">
    <property type="protein sequence ID" value="STO92975.1"/>
    <property type="molecule type" value="Genomic_DNA"/>
</dbReference>
<evidence type="ECO:0000313" key="3">
    <source>
        <dbReference type="Proteomes" id="UP000255264"/>
    </source>
</evidence>
<dbReference type="RefSeq" id="WP_007243481.1">
    <property type="nucleotide sequence ID" value="NZ_CAUUFB010000021.1"/>
</dbReference>
<gene>
    <name evidence="2" type="ORF">NCTC13335_00832</name>
</gene>
<name>A0A377IXL7_9PAST</name>
<dbReference type="OrthoDB" id="9798676at2"/>
<keyword evidence="3" id="KW-1185">Reference proteome</keyword>